<keyword evidence="1" id="KW-0732">Signal</keyword>
<reference evidence="3 4" key="1">
    <citation type="submission" date="2019-05" db="EMBL/GenBank/DDBJ databases">
        <title>Panacibacter sp. strain 17mud1-8 Genome sequencing and assembly.</title>
        <authorList>
            <person name="Chhetri G."/>
        </authorList>
    </citation>
    <scope>NUCLEOTIDE SEQUENCE [LARGE SCALE GENOMIC DNA]</scope>
    <source>
        <strain evidence="3 4">17mud1-8</strain>
    </source>
</reference>
<dbReference type="InterPro" id="IPR012338">
    <property type="entry name" value="Beta-lactam/transpept-like"/>
</dbReference>
<sequence>MKKLSCLLLLTATYLLSAAQTLQTAAPSAANFSDERLQRIDKVMQQAVDSGWIAGCVAFIARNGKIVYNKGFGYADVESKTKMQPDNIFRIASQTKAITSVAVMMLYEEGKFLLDDPVSKYIPAFANARVLYEFTEKDSTFTTVPAKREVTIRDLLTHTSGIDYALIGSPQMKAIYAKAGLNPAFGSDTMKLVNMVNKLATLPLGHQPGEKWTYGLNVDVLGRLVEIASGMPLDQFFQQRIFQPLGMNDTYFYLPENKYNRLVTAYTEDKQHKRVTWESQKTSIGTSNYPKIHGTYFAGGAGLSSTVRDYATFLQMLLNGGIYNGHRLLAPRTIELITSNQIGDLNLGVDKFGLGFEIVTAAGQAQAAWSQGSFAWGGFFGTTYWADPKKNIVCEIYMQQTPLTHWEISNKFKALVYQALMD</sequence>
<proteinExistence type="predicted"/>
<evidence type="ECO:0000256" key="1">
    <source>
        <dbReference type="SAM" id="SignalP"/>
    </source>
</evidence>
<evidence type="ECO:0000259" key="2">
    <source>
        <dbReference type="Pfam" id="PF00144"/>
    </source>
</evidence>
<dbReference type="OrthoDB" id="1522765at2"/>
<dbReference type="AlphaFoldDB" id="A0A4U3L8I1"/>
<feature type="signal peptide" evidence="1">
    <location>
        <begin position="1"/>
        <end position="18"/>
    </location>
</feature>
<dbReference type="RefSeq" id="WP_137260353.1">
    <property type="nucleotide sequence ID" value="NZ_SZQL01000002.1"/>
</dbReference>
<dbReference type="Pfam" id="PF00144">
    <property type="entry name" value="Beta-lactamase"/>
    <property type="match status" value="1"/>
</dbReference>
<keyword evidence="4" id="KW-1185">Reference proteome</keyword>
<gene>
    <name evidence="3" type="ORF">FC093_03410</name>
</gene>
<feature type="chain" id="PRO_5020948473" evidence="1">
    <location>
        <begin position="19"/>
        <end position="422"/>
    </location>
</feature>
<dbReference type="PANTHER" id="PTHR43283">
    <property type="entry name" value="BETA-LACTAMASE-RELATED"/>
    <property type="match status" value="1"/>
</dbReference>
<dbReference type="SUPFAM" id="SSF56601">
    <property type="entry name" value="beta-lactamase/transpeptidase-like"/>
    <property type="match status" value="1"/>
</dbReference>
<comment type="caution">
    <text evidence="3">The sequence shown here is derived from an EMBL/GenBank/DDBJ whole genome shotgun (WGS) entry which is preliminary data.</text>
</comment>
<dbReference type="InterPro" id="IPR001466">
    <property type="entry name" value="Beta-lactam-related"/>
</dbReference>
<dbReference type="PANTHER" id="PTHR43283:SF3">
    <property type="entry name" value="BETA-LACTAMASE FAMILY PROTEIN (AFU_ORTHOLOGUE AFUA_5G07500)"/>
    <property type="match status" value="1"/>
</dbReference>
<dbReference type="InterPro" id="IPR050789">
    <property type="entry name" value="Diverse_Enzym_Activities"/>
</dbReference>
<evidence type="ECO:0000313" key="4">
    <source>
        <dbReference type="Proteomes" id="UP000305848"/>
    </source>
</evidence>
<evidence type="ECO:0000313" key="3">
    <source>
        <dbReference type="EMBL" id="TKK70754.1"/>
    </source>
</evidence>
<name>A0A4U3L8I1_9BACT</name>
<dbReference type="Proteomes" id="UP000305848">
    <property type="component" value="Unassembled WGS sequence"/>
</dbReference>
<dbReference type="EMBL" id="SZQL01000002">
    <property type="protein sequence ID" value="TKK70754.1"/>
    <property type="molecule type" value="Genomic_DNA"/>
</dbReference>
<accession>A0A4U3L8I1</accession>
<feature type="domain" description="Beta-lactamase-related" evidence="2">
    <location>
        <begin position="40"/>
        <end position="403"/>
    </location>
</feature>
<organism evidence="3 4">
    <name type="scientific">Ilyomonas limi</name>
    <dbReference type="NCBI Taxonomy" id="2575867"/>
    <lineage>
        <taxon>Bacteria</taxon>
        <taxon>Pseudomonadati</taxon>
        <taxon>Bacteroidota</taxon>
        <taxon>Chitinophagia</taxon>
        <taxon>Chitinophagales</taxon>
        <taxon>Chitinophagaceae</taxon>
        <taxon>Ilyomonas</taxon>
    </lineage>
</organism>
<dbReference type="Gene3D" id="3.40.710.10">
    <property type="entry name" value="DD-peptidase/beta-lactamase superfamily"/>
    <property type="match status" value="1"/>
</dbReference>
<protein>
    <submittedName>
        <fullName evidence="3">Beta-lactamase family protein</fullName>
    </submittedName>
</protein>